<keyword evidence="2" id="KW-1185">Reference proteome</keyword>
<accession>A0A162EE27</accession>
<reference evidence="1" key="1">
    <citation type="submission" date="2016-02" db="EMBL/GenBank/DDBJ databases">
        <title>Genome sequence of Bacillus trypoxylicola KCTC 13244(T).</title>
        <authorList>
            <person name="Jeong H."/>
            <person name="Park S.-H."/>
            <person name="Choi S.-K."/>
        </authorList>
    </citation>
    <scope>NUCLEOTIDE SEQUENCE [LARGE SCALE GENOMIC DNA]</scope>
    <source>
        <strain evidence="1">KCTC 13244</strain>
    </source>
</reference>
<dbReference type="STRING" id="519424.AZF04_06260"/>
<gene>
    <name evidence="1" type="ORF">AZF04_06260</name>
</gene>
<dbReference type="AlphaFoldDB" id="A0A162EE27"/>
<name>A0A162EE27_9BACI</name>
<sequence length="203" mass="23910">MKEAYIEVEFAELYIELSKTALHQFIKRMMSQKYSLYWRYDASTIYLMIELDERIHELPFVRNPEFLTLSVDNLHIYDEVLATSLENLLQAEKGNGIVKRVTEGPLYITSYRAGDIESMIEIDGSEQVMMNRNGSMIQYRDDGKAFEPQTIYNMMNLEIDYVLMELYEAMTNKESLLIEQHKKKLKKLLSKREQVQHLLSKSS</sequence>
<dbReference type="EMBL" id="LTAO01000012">
    <property type="protein sequence ID" value="KYG32361.1"/>
    <property type="molecule type" value="Genomic_DNA"/>
</dbReference>
<evidence type="ECO:0000313" key="2">
    <source>
        <dbReference type="Proteomes" id="UP000075806"/>
    </source>
</evidence>
<protein>
    <submittedName>
        <fullName evidence="1">Uncharacterized protein</fullName>
    </submittedName>
</protein>
<proteinExistence type="predicted"/>
<dbReference type="Proteomes" id="UP000075806">
    <property type="component" value="Unassembled WGS sequence"/>
</dbReference>
<comment type="caution">
    <text evidence="1">The sequence shown here is derived from an EMBL/GenBank/DDBJ whole genome shotgun (WGS) entry which is preliminary data.</text>
</comment>
<dbReference type="OrthoDB" id="2828299at2"/>
<organism evidence="1 2">
    <name type="scientific">Alkalihalobacillus trypoxylicola</name>
    <dbReference type="NCBI Taxonomy" id="519424"/>
    <lineage>
        <taxon>Bacteria</taxon>
        <taxon>Bacillati</taxon>
        <taxon>Bacillota</taxon>
        <taxon>Bacilli</taxon>
        <taxon>Bacillales</taxon>
        <taxon>Bacillaceae</taxon>
        <taxon>Alkalihalobacillus</taxon>
    </lineage>
</organism>
<evidence type="ECO:0000313" key="1">
    <source>
        <dbReference type="EMBL" id="KYG32361.1"/>
    </source>
</evidence>
<dbReference type="RefSeq" id="WP_061948630.1">
    <property type="nucleotide sequence ID" value="NZ_LTAO01000012.1"/>
</dbReference>